<dbReference type="InterPro" id="IPR012337">
    <property type="entry name" value="RNaseH-like_sf"/>
</dbReference>
<dbReference type="OMA" id="YWEALAV"/>
<organism evidence="2">
    <name type="scientific">Schizophyllum commune (strain H4-8 / FGSC 9210)</name>
    <name type="common">Split gill fungus</name>
    <dbReference type="NCBI Taxonomy" id="578458"/>
    <lineage>
        <taxon>Eukaryota</taxon>
        <taxon>Fungi</taxon>
        <taxon>Dikarya</taxon>
        <taxon>Basidiomycota</taxon>
        <taxon>Agaricomycotina</taxon>
        <taxon>Agaricomycetes</taxon>
        <taxon>Agaricomycetidae</taxon>
        <taxon>Agaricales</taxon>
        <taxon>Schizophyllaceae</taxon>
        <taxon>Schizophyllum</taxon>
    </lineage>
</organism>
<dbReference type="HOGENOM" id="CLU_125038_0_0_1"/>
<dbReference type="Proteomes" id="UP000007431">
    <property type="component" value="Unassembled WGS sequence"/>
</dbReference>
<accession>D8PYG7</accession>
<reference evidence="1 2" key="1">
    <citation type="journal article" date="2010" name="Nat. Biotechnol.">
        <title>Genome sequence of the model mushroom Schizophyllum commune.</title>
        <authorList>
            <person name="Ohm R.A."/>
            <person name="de Jong J.F."/>
            <person name="Lugones L.G."/>
            <person name="Aerts A."/>
            <person name="Kothe E."/>
            <person name="Stajich J.E."/>
            <person name="de Vries R.P."/>
            <person name="Record E."/>
            <person name="Levasseur A."/>
            <person name="Baker S.E."/>
            <person name="Bartholomew K.A."/>
            <person name="Coutinho P.M."/>
            <person name="Erdmann S."/>
            <person name="Fowler T.J."/>
            <person name="Gathman A.C."/>
            <person name="Lombard V."/>
            <person name="Henrissat B."/>
            <person name="Knabe N."/>
            <person name="Kuees U."/>
            <person name="Lilly W.W."/>
            <person name="Lindquist E."/>
            <person name="Lucas S."/>
            <person name="Magnuson J.K."/>
            <person name="Piumi F."/>
            <person name="Raudaskoski M."/>
            <person name="Salamov A."/>
            <person name="Schmutz J."/>
            <person name="Schwarze F.W.M.R."/>
            <person name="vanKuyk P.A."/>
            <person name="Horton J.S."/>
            <person name="Grigoriev I.V."/>
            <person name="Woesten H.A.B."/>
        </authorList>
    </citation>
    <scope>NUCLEOTIDE SEQUENCE [LARGE SCALE GENOMIC DNA]</scope>
    <source>
        <strain evidence="2">H4-8 / FGSC 9210</strain>
    </source>
</reference>
<dbReference type="STRING" id="578458.D8PYG7"/>
<sequence length="138" mass="15349">MGFWFPGAHIGLQCGLENAQVKGIFYYEALSVLYALQYTHSHTDRPLARIAILTDNSNTVDMFHFVRAQPLYNPLLTSAVDPLRHHNVQLRVFHVPGVQNVVADALSRFDNSAALEVDPSPTILPFIPPRLTLGATKL</sequence>
<name>D8PYG7_SCHCM</name>
<dbReference type="eggNOG" id="ENOG502SUWB">
    <property type="taxonomic scope" value="Eukaryota"/>
</dbReference>
<dbReference type="EMBL" id="GL377304">
    <property type="protein sequence ID" value="EFI99255.1"/>
    <property type="molecule type" value="Genomic_DNA"/>
</dbReference>
<dbReference type="OrthoDB" id="3249498at2759"/>
<dbReference type="VEuPathDB" id="FungiDB:SCHCODRAFT_02493334"/>
<dbReference type="InParanoid" id="D8PYG7"/>
<protein>
    <recommendedName>
        <fullName evidence="3">RNase H type-1 domain-containing protein</fullName>
    </recommendedName>
</protein>
<dbReference type="RefSeq" id="XP_003034158.1">
    <property type="nucleotide sequence ID" value="XM_003034112.1"/>
</dbReference>
<dbReference type="AlphaFoldDB" id="D8PYG7"/>
<gene>
    <name evidence="1" type="ORF">SCHCODRAFT_52470</name>
</gene>
<evidence type="ECO:0000313" key="2">
    <source>
        <dbReference type="Proteomes" id="UP000007431"/>
    </source>
</evidence>
<proteinExistence type="predicted"/>
<dbReference type="KEGG" id="scm:SCHCO_02493334"/>
<dbReference type="SUPFAM" id="SSF53098">
    <property type="entry name" value="Ribonuclease H-like"/>
    <property type="match status" value="1"/>
</dbReference>
<keyword evidence="2" id="KW-1185">Reference proteome</keyword>
<evidence type="ECO:0008006" key="3">
    <source>
        <dbReference type="Google" id="ProtNLM"/>
    </source>
</evidence>
<dbReference type="GeneID" id="9592314"/>
<evidence type="ECO:0000313" key="1">
    <source>
        <dbReference type="EMBL" id="EFI99255.1"/>
    </source>
</evidence>